<feature type="compositionally biased region" description="Basic and acidic residues" evidence="1">
    <location>
        <begin position="127"/>
        <end position="139"/>
    </location>
</feature>
<protein>
    <submittedName>
        <fullName evidence="2">Uncharacterized protein</fullName>
    </submittedName>
</protein>
<keyword evidence="3" id="KW-1185">Reference proteome</keyword>
<accession>A0A1V8TDM3</accession>
<evidence type="ECO:0000313" key="2">
    <source>
        <dbReference type="EMBL" id="OQO09497.1"/>
    </source>
</evidence>
<dbReference type="OrthoDB" id="5403747at2759"/>
<dbReference type="InParanoid" id="A0A1V8TDM3"/>
<evidence type="ECO:0000256" key="1">
    <source>
        <dbReference type="SAM" id="MobiDB-lite"/>
    </source>
</evidence>
<feature type="region of interest" description="Disordered" evidence="1">
    <location>
        <begin position="60"/>
        <end position="139"/>
    </location>
</feature>
<reference evidence="3" key="1">
    <citation type="submission" date="2017-03" db="EMBL/GenBank/DDBJ databases">
        <title>Genomes of endolithic fungi from Antarctica.</title>
        <authorList>
            <person name="Coleine C."/>
            <person name="Masonjones S."/>
            <person name="Stajich J.E."/>
        </authorList>
    </citation>
    <scope>NUCLEOTIDE SEQUENCE [LARGE SCALE GENOMIC DNA]</scope>
    <source>
        <strain evidence="3">CCFEE 5527</strain>
    </source>
</reference>
<evidence type="ECO:0000313" key="3">
    <source>
        <dbReference type="Proteomes" id="UP000192596"/>
    </source>
</evidence>
<dbReference type="AlphaFoldDB" id="A0A1V8TDM3"/>
<comment type="caution">
    <text evidence="2">The sequence shown here is derived from an EMBL/GenBank/DDBJ whole genome shotgun (WGS) entry which is preliminary data.</text>
</comment>
<dbReference type="Proteomes" id="UP000192596">
    <property type="component" value="Unassembled WGS sequence"/>
</dbReference>
<dbReference type="EMBL" id="NAJO01000010">
    <property type="protein sequence ID" value="OQO09497.1"/>
    <property type="molecule type" value="Genomic_DNA"/>
</dbReference>
<proteinExistence type="predicted"/>
<name>A0A1V8TDM3_9PEZI</name>
<organism evidence="2 3">
    <name type="scientific">Cryoendolithus antarcticus</name>
    <dbReference type="NCBI Taxonomy" id="1507870"/>
    <lineage>
        <taxon>Eukaryota</taxon>
        <taxon>Fungi</taxon>
        <taxon>Dikarya</taxon>
        <taxon>Ascomycota</taxon>
        <taxon>Pezizomycotina</taxon>
        <taxon>Dothideomycetes</taxon>
        <taxon>Dothideomycetidae</taxon>
        <taxon>Cladosporiales</taxon>
        <taxon>Cladosporiaceae</taxon>
        <taxon>Cryoendolithus</taxon>
    </lineage>
</organism>
<sequence>MVSNAPTFTDRERSLIASAFECLKSKPDIDYEAMAKKAGLKGAKSARDCFGPIMKKLMAGAGTASPEKDAAAPAADGETPKKRGVKRKGDVESGGETPAKKKVTPRRGKKVEVAAKETEGEDDDEGGKEAVVKGEQESD</sequence>
<gene>
    <name evidence="2" type="ORF">B0A48_04899</name>
</gene>
<feature type="compositionally biased region" description="Basic residues" evidence="1">
    <location>
        <begin position="100"/>
        <end position="109"/>
    </location>
</feature>